<evidence type="ECO:0000313" key="1">
    <source>
        <dbReference type="EMBL" id="CBA26995.1"/>
    </source>
</evidence>
<dbReference type="EMBL" id="FN543093">
    <property type="protein sequence ID" value="CBA26995.1"/>
    <property type="molecule type" value="Genomic_DNA"/>
</dbReference>
<keyword evidence="2" id="KW-1185">Reference proteome</keyword>
<dbReference type="KEGG" id="ctu:CTU_02060"/>
<evidence type="ECO:0000313" key="2">
    <source>
        <dbReference type="Proteomes" id="UP000002069"/>
    </source>
</evidence>
<dbReference type="HOGENOM" id="CLU_3066185_0_0_6"/>
<gene>
    <name evidence="1" type="ordered locus">Ctu_02060</name>
</gene>
<dbReference type="Proteomes" id="UP000002069">
    <property type="component" value="Chromosome"/>
</dbReference>
<reference evidence="2" key="2">
    <citation type="journal article" date="2011" name="J. Bacteriol.">
        <title>Complete genome sequence of Cronobacter turicensis LMG 23827, a food-borne pathogen causing deaths in neonates.</title>
        <authorList>
            <person name="Stephan R."/>
            <person name="Lehner A."/>
            <person name="Tischler P."/>
            <person name="Rattei T."/>
        </authorList>
    </citation>
    <scope>NUCLEOTIDE SEQUENCE [LARGE SCALE GENOMIC DNA]</scope>
    <source>
        <strain evidence="2">DSM 18703 / CCUG 55852 / LMG 23827 / z3032</strain>
    </source>
</reference>
<proteinExistence type="predicted"/>
<reference evidence="1 2" key="1">
    <citation type="journal article" date="2010" name="J. Bacteriol.">
        <title>Complete Genome Sequence of Cronobacter turicensis LMG 23827, a foodborne pathogen causing deaths in neonates.</title>
        <authorList>
            <person name="Stephan R."/>
            <person name="Lehner A."/>
            <person name="Tischler P."/>
            <person name="Rattei T."/>
        </authorList>
    </citation>
    <scope>NUCLEOTIDE SEQUENCE [LARGE SCALE GENOMIC DNA]</scope>
    <source>
        <strain evidence="2">DSM 18703 / CCUG 55852 / LMG 23827 / z3032</strain>
    </source>
</reference>
<dbReference type="PATRIC" id="fig|693216.3.peg.195"/>
<accession>C9Y4S1</accession>
<protein>
    <submittedName>
        <fullName evidence="1">Uncharacterized protein</fullName>
    </submittedName>
</protein>
<organism evidence="1 2">
    <name type="scientific">Cronobacter turicensis (strain DSM 18703 / CCUG 55852 / LMG 23827 / z3032)</name>
    <dbReference type="NCBI Taxonomy" id="693216"/>
    <lineage>
        <taxon>Bacteria</taxon>
        <taxon>Pseudomonadati</taxon>
        <taxon>Pseudomonadota</taxon>
        <taxon>Gammaproteobacteria</taxon>
        <taxon>Enterobacterales</taxon>
        <taxon>Enterobacteriaceae</taxon>
        <taxon>Cronobacter</taxon>
    </lineage>
</organism>
<name>C9Y4S1_CROTZ</name>
<sequence>MRRNAFPKTYYAFARRLGQIESLHFLAAKDCYLRRKIANYTSINVFILAMLQA</sequence>
<dbReference type="AlphaFoldDB" id="C9Y4S1"/>